<dbReference type="AlphaFoldDB" id="A0A1D2M3U8"/>
<evidence type="ECO:0000256" key="1">
    <source>
        <dbReference type="SAM" id="MobiDB-lite"/>
    </source>
</evidence>
<feature type="signal peptide" evidence="2">
    <location>
        <begin position="1"/>
        <end position="20"/>
    </location>
</feature>
<keyword evidence="4" id="KW-1185">Reference proteome</keyword>
<protein>
    <submittedName>
        <fullName evidence="3">Uncharacterized protein</fullName>
    </submittedName>
</protein>
<gene>
    <name evidence="3" type="ORF">Ocin01_19044</name>
</gene>
<name>A0A1D2M3U8_ORCCI</name>
<evidence type="ECO:0000256" key="2">
    <source>
        <dbReference type="SAM" id="SignalP"/>
    </source>
</evidence>
<reference evidence="3 4" key="1">
    <citation type="journal article" date="2016" name="Genome Biol. Evol.">
        <title>Gene Family Evolution Reflects Adaptation to Soil Environmental Stressors in the Genome of the Collembolan Orchesella cincta.</title>
        <authorList>
            <person name="Faddeeva-Vakhrusheva A."/>
            <person name="Derks M.F."/>
            <person name="Anvar S.Y."/>
            <person name="Agamennone V."/>
            <person name="Suring W."/>
            <person name="Smit S."/>
            <person name="van Straalen N.M."/>
            <person name="Roelofs D."/>
        </authorList>
    </citation>
    <scope>NUCLEOTIDE SEQUENCE [LARGE SCALE GENOMIC DNA]</scope>
    <source>
        <tissue evidence="3">Mixed pool</tissue>
    </source>
</reference>
<organism evidence="3 4">
    <name type="scientific">Orchesella cincta</name>
    <name type="common">Springtail</name>
    <name type="synonym">Podura cincta</name>
    <dbReference type="NCBI Taxonomy" id="48709"/>
    <lineage>
        <taxon>Eukaryota</taxon>
        <taxon>Metazoa</taxon>
        <taxon>Ecdysozoa</taxon>
        <taxon>Arthropoda</taxon>
        <taxon>Hexapoda</taxon>
        <taxon>Collembola</taxon>
        <taxon>Entomobryomorpha</taxon>
        <taxon>Entomobryoidea</taxon>
        <taxon>Orchesellidae</taxon>
        <taxon>Orchesellinae</taxon>
        <taxon>Orchesella</taxon>
    </lineage>
</organism>
<feature type="chain" id="PRO_5008903452" evidence="2">
    <location>
        <begin position="21"/>
        <end position="109"/>
    </location>
</feature>
<dbReference type="Proteomes" id="UP000094527">
    <property type="component" value="Unassembled WGS sequence"/>
</dbReference>
<dbReference type="EMBL" id="LJIJ01004922">
    <property type="protein sequence ID" value="ODM87639.1"/>
    <property type="molecule type" value="Genomic_DNA"/>
</dbReference>
<proteinExistence type="predicted"/>
<evidence type="ECO:0000313" key="3">
    <source>
        <dbReference type="EMBL" id="ODM87639.1"/>
    </source>
</evidence>
<keyword evidence="2" id="KW-0732">Signal</keyword>
<feature type="non-terminal residue" evidence="3">
    <location>
        <position position="109"/>
    </location>
</feature>
<feature type="compositionally biased region" description="Basic and acidic residues" evidence="1">
    <location>
        <begin position="94"/>
        <end position="109"/>
    </location>
</feature>
<comment type="caution">
    <text evidence="3">The sequence shown here is derived from an EMBL/GenBank/DDBJ whole genome shotgun (WGS) entry which is preliminary data.</text>
</comment>
<evidence type="ECO:0000313" key="4">
    <source>
        <dbReference type="Proteomes" id="UP000094527"/>
    </source>
</evidence>
<feature type="region of interest" description="Disordered" evidence="1">
    <location>
        <begin position="85"/>
        <end position="109"/>
    </location>
</feature>
<accession>A0A1D2M3U8</accession>
<sequence>MFLFSKKFVSLLVLMDLGDWEEERHSAEGLGKCHECNGDTAAGYHTPQCGPDHAGGEVDCFDPRHACAMKKDGDKIIKTCGAGRSSYGVTTAKQDGKPKCDEEKQGNAN</sequence>